<dbReference type="InterPro" id="IPR001638">
    <property type="entry name" value="Solute-binding_3/MltF_N"/>
</dbReference>
<dbReference type="Pfam" id="PF00497">
    <property type="entry name" value="SBP_bac_3"/>
    <property type="match status" value="1"/>
</dbReference>
<dbReference type="PANTHER" id="PTHR35936:SF19">
    <property type="entry name" value="AMINO-ACID-BINDING PROTEIN YXEM-RELATED"/>
    <property type="match status" value="1"/>
</dbReference>
<dbReference type="RefSeq" id="WP_051255544.1">
    <property type="nucleotide sequence ID" value="NZ_CP091521.1"/>
</dbReference>
<dbReference type="Proteomes" id="UP000831534">
    <property type="component" value="Chromosome"/>
</dbReference>
<dbReference type="PROSITE" id="PS51257">
    <property type="entry name" value="PROKAR_LIPOPROTEIN"/>
    <property type="match status" value="1"/>
</dbReference>
<proteinExistence type="predicted"/>
<protein>
    <submittedName>
        <fullName evidence="5">Transporter substrate-binding domain-containing protein</fullName>
    </submittedName>
</protein>
<evidence type="ECO:0000313" key="5">
    <source>
        <dbReference type="EMBL" id="UOP04938.2"/>
    </source>
</evidence>
<evidence type="ECO:0000256" key="2">
    <source>
        <dbReference type="SAM" id="MobiDB-lite"/>
    </source>
</evidence>
<reference evidence="5" key="2">
    <citation type="submission" date="2024-09" db="EMBL/GenBank/DDBJ databases">
        <authorList>
            <person name="Veyrier F.J."/>
        </authorList>
    </citation>
    <scope>NUCLEOTIDE SEQUENCE</scope>
    <source>
        <strain evidence="5">17694</strain>
    </source>
</reference>
<evidence type="ECO:0000313" key="6">
    <source>
        <dbReference type="Proteomes" id="UP000831534"/>
    </source>
</evidence>
<evidence type="ECO:0000256" key="3">
    <source>
        <dbReference type="SAM" id="SignalP"/>
    </source>
</evidence>
<evidence type="ECO:0000259" key="4">
    <source>
        <dbReference type="SMART" id="SM00062"/>
    </source>
</evidence>
<feature type="chain" id="PRO_5044854578" evidence="3">
    <location>
        <begin position="19"/>
        <end position="282"/>
    </location>
</feature>
<dbReference type="KEGG" id="ckh:LVJ77_00840"/>
<name>A0A8T9MWX8_9NEIS</name>
<feature type="domain" description="Solute-binding protein family 3/N-terminal" evidence="4">
    <location>
        <begin position="52"/>
        <end position="277"/>
    </location>
</feature>
<dbReference type="AlphaFoldDB" id="A0A8T9MWX8"/>
<dbReference type="SMART" id="SM00062">
    <property type="entry name" value="PBPb"/>
    <property type="match status" value="1"/>
</dbReference>
<dbReference type="Gene3D" id="3.40.190.10">
    <property type="entry name" value="Periplasmic binding protein-like II"/>
    <property type="match status" value="2"/>
</dbReference>
<sequence length="282" mass="30948">MKKTFVLCVLALALSACSDDVEENQTAKKPPPSQAAAANSTAAPAANPDWPTYKIATEANYPPFQYRDENGVPIGFEVELMQAVARAAQFNAHIVHTSRKEWERTLNNDSFHIWSSSFTISPERKEVAGFSKPFLAVENVVYVVDNEKNQTVRSAADLKGKKIAVSSYSKSAPEIVGKLTGSAGLVVPTDTFYLALKSVYGNKTDGVFGQDLVLAYYSLHNPAVKMKQINVGEPKKEVAFVVKKGNTELLDKLNEGLDKVRADGTYAKLLKRWFGDRADGQR</sequence>
<dbReference type="PANTHER" id="PTHR35936">
    <property type="entry name" value="MEMBRANE-BOUND LYTIC MUREIN TRANSGLYCOSYLASE F"/>
    <property type="match status" value="1"/>
</dbReference>
<keyword evidence="1 3" id="KW-0732">Signal</keyword>
<gene>
    <name evidence="5" type="ORF">LVJ77_00840</name>
</gene>
<dbReference type="SUPFAM" id="SSF53850">
    <property type="entry name" value="Periplasmic binding protein-like II"/>
    <property type="match status" value="1"/>
</dbReference>
<feature type="signal peptide" evidence="3">
    <location>
        <begin position="1"/>
        <end position="18"/>
    </location>
</feature>
<keyword evidence="6" id="KW-1185">Reference proteome</keyword>
<feature type="compositionally biased region" description="Low complexity" evidence="2">
    <location>
        <begin position="34"/>
        <end position="45"/>
    </location>
</feature>
<accession>A0A8T9MWX8</accession>
<dbReference type="EMBL" id="CP091521">
    <property type="protein sequence ID" value="UOP04938.2"/>
    <property type="molecule type" value="Genomic_DNA"/>
</dbReference>
<evidence type="ECO:0000256" key="1">
    <source>
        <dbReference type="ARBA" id="ARBA00022729"/>
    </source>
</evidence>
<feature type="region of interest" description="Disordered" evidence="2">
    <location>
        <begin position="23"/>
        <end position="45"/>
    </location>
</feature>
<organism evidence="5 6">
    <name type="scientific">Conchiformibius kuhniae</name>
    <dbReference type="NCBI Taxonomy" id="211502"/>
    <lineage>
        <taxon>Bacteria</taxon>
        <taxon>Pseudomonadati</taxon>
        <taxon>Pseudomonadota</taxon>
        <taxon>Betaproteobacteria</taxon>
        <taxon>Neisseriales</taxon>
        <taxon>Neisseriaceae</taxon>
        <taxon>Conchiformibius</taxon>
    </lineage>
</organism>
<reference evidence="5" key="1">
    <citation type="journal article" date="2022" name="Res Sq">
        <title>Evolution of multicellular longitudinally dividing oral cavity symbionts (Neisseriaceae).</title>
        <authorList>
            <person name="Nyongesa S."/>
            <person name="Weber P."/>
            <person name="Bernet E."/>
            <person name="Pullido F."/>
            <person name="Nieckarz M."/>
            <person name="Delaby M."/>
            <person name="Nieves C."/>
            <person name="Viehboeck T."/>
            <person name="Krause N."/>
            <person name="Rivera-Millot A."/>
            <person name="Nakamura A."/>
            <person name="Vischer N."/>
            <person name="VanNieuwenhze M."/>
            <person name="Brun Y."/>
            <person name="Cava F."/>
            <person name="Bulgheresi S."/>
            <person name="Veyrier F."/>
        </authorList>
    </citation>
    <scope>NUCLEOTIDE SEQUENCE</scope>
    <source>
        <strain evidence="5">17694</strain>
    </source>
</reference>